<dbReference type="Gene3D" id="3.40.50.10890">
    <property type="match status" value="1"/>
</dbReference>
<comment type="function">
    <text evidence="12">Terminates transcription on the whole genome. Termination is linked to FttA-mediated RNA cleavage and does not require NTP hydrolysis. Cleaves endonucleolytically at the RNA exit channel of RNA polymerase (RNAP); the 5'-3' exonuclease activity of this protein degrades the nascent RNA released from RNAP.</text>
</comment>
<dbReference type="Gene3D" id="3.30.300.230">
    <property type="match status" value="1"/>
</dbReference>
<evidence type="ECO:0000256" key="1">
    <source>
        <dbReference type="ARBA" id="ARBA00022472"/>
    </source>
</evidence>
<dbReference type="Gene3D" id="3.30.300.20">
    <property type="match status" value="1"/>
</dbReference>
<dbReference type="InterPro" id="IPR011108">
    <property type="entry name" value="RMMBL"/>
</dbReference>
<dbReference type="InterPro" id="IPR036866">
    <property type="entry name" value="RibonucZ/Hydroxyglut_hydro"/>
</dbReference>
<dbReference type="InterPro" id="IPR001279">
    <property type="entry name" value="Metallo-B-lactamas"/>
</dbReference>
<feature type="region of interest" description="KHa" evidence="12">
    <location>
        <begin position="16"/>
        <end position="83"/>
    </location>
</feature>
<comment type="similarity">
    <text evidence="12">Belongs to the metallo-beta-lactamase superfamily. RNA-metabolizing metallo-beta-lactamase-like family. FttA subfamily.</text>
</comment>
<comment type="caution">
    <text evidence="12">Lacks conserved residue(s) required for the propagation of feature annotation.</text>
</comment>
<evidence type="ECO:0000256" key="4">
    <source>
        <dbReference type="ARBA" id="ARBA00022759"/>
    </source>
</evidence>
<feature type="binding site" evidence="12">
    <location>
        <position position="342"/>
    </location>
    <ligand>
        <name>Zn(2+)</name>
        <dbReference type="ChEBI" id="CHEBI:29105"/>
        <label>1</label>
    </ligand>
</feature>
<dbReference type="PANTHER" id="PTHR11203:SF51">
    <property type="entry name" value="CLEAVAGE AND POLYADENYLATION SPECIFICITY FACTOR"/>
    <property type="match status" value="1"/>
</dbReference>
<dbReference type="GO" id="GO:0008270">
    <property type="term" value="F:zinc ion binding"/>
    <property type="evidence" value="ECO:0007669"/>
    <property type="project" value="UniProtKB-UniRule"/>
</dbReference>
<dbReference type="AlphaFoldDB" id="W7L6M0"/>
<dbReference type="CDD" id="cd02410">
    <property type="entry name" value="KH-II_CPSF_arch_rpt2"/>
    <property type="match status" value="1"/>
</dbReference>
<name>W7L6M0_9CREN</name>
<evidence type="ECO:0000256" key="2">
    <source>
        <dbReference type="ARBA" id="ARBA00022722"/>
    </source>
</evidence>
<keyword evidence="3 12" id="KW-0479">Metal-binding</keyword>
<dbReference type="HAMAP" id="MF_00870">
    <property type="entry name" value="FttA"/>
    <property type="match status" value="1"/>
</dbReference>
<dbReference type="Pfam" id="PF00753">
    <property type="entry name" value="Lactamase_B"/>
    <property type="match status" value="1"/>
</dbReference>
<sequence>MRIVFVDLYFSVSVVSNSRLTIIQSIYTGIPRDAQITRIEFEGPEIAVYVKNPSFISGNMDVVKKIAKEIKKRIVIKADSSIRKDEKETTEIIKNIVPQEAGVTDIKFDEDLGEVLIKAKRPGLVIGKGGTIQQRIFLETFWRPVIVREPPIKSKTVESIITHIYNETEYRSKILKTFGERIHREVIYKDKYVRITALGAFQEIGRSAVLVETQESRVLLDTGVNPSVSFGERMYPKLDIDQLRLDDLDAVVVTHAHLDHCGMVPYLFKYGYEGPVYVTPPTRDVMALMQLDLLDVAEKEGRPLPYSAKEVRKELLHTITLDYEEVTDIAPDIRLTFYNAGHILGSAMAHLHIGDGLHNVVYTGDFKYARTRLLDRATSEFPKVDTLIMETTYGAQVQTSREESEEELVRVIQNTINRGGKVLIPVLAVGRGQEMMLVINDAMKNKKIPEVPVYVTGLFDEVTAIHTAYPEWLSREVRDSILYKDENPFVSDVFKRIEGYREDIAQGEPSIILATSGMLNGGPAVEFFKALAPDPRNSIVFVSYQAEGTLGRKVRDGASEVQVINRDGRVENITIRMEKYAIDGFSGHSDRRQLLNFLRDLTPKPKNIVLNHGEASSIRAFMRIIENPREKERLGIKNSNIYAPSILDSLRVT</sequence>
<keyword evidence="11" id="KW-0804">Transcription</keyword>
<feature type="binding site" evidence="12">
    <location>
        <position position="259"/>
    </location>
    <ligand>
        <name>Zn(2+)</name>
        <dbReference type="ChEBI" id="CHEBI:29105"/>
        <label>2</label>
    </ligand>
</feature>
<feature type="region of interest" description="Metallo-beta-lactamase N-terminus" evidence="12">
    <location>
        <begin position="192"/>
        <end position="396"/>
    </location>
</feature>
<dbReference type="GO" id="GO:0003677">
    <property type="term" value="F:DNA binding"/>
    <property type="evidence" value="ECO:0007669"/>
    <property type="project" value="UniProtKB-KW"/>
</dbReference>
<feature type="binding site" evidence="12">
    <location>
        <position position="365"/>
    </location>
    <ligand>
        <name>Zn(2+)</name>
        <dbReference type="ChEBI" id="CHEBI:29105"/>
        <label>1</label>
    </ligand>
</feature>
<feature type="binding site" evidence="12">
    <location>
        <position position="257"/>
    </location>
    <ligand>
        <name>Zn(2+)</name>
        <dbReference type="ChEBI" id="CHEBI:29105"/>
        <label>1</label>
    </ligand>
</feature>
<dbReference type="CDD" id="cd16295">
    <property type="entry name" value="TTHA0252-CPSF-like_MBL-fold"/>
    <property type="match status" value="1"/>
</dbReference>
<dbReference type="GO" id="GO:0004532">
    <property type="term" value="F:RNA exonuclease activity"/>
    <property type="evidence" value="ECO:0007669"/>
    <property type="project" value="UniProtKB-UniRule"/>
</dbReference>
<keyword evidence="1 12" id="KW-0806">Transcription termination</keyword>
<dbReference type="PANTHER" id="PTHR11203">
    <property type="entry name" value="CLEAVAGE AND POLYADENYLATION SPECIFICITY FACTOR FAMILY MEMBER"/>
    <property type="match status" value="1"/>
</dbReference>
<evidence type="ECO:0000256" key="9">
    <source>
        <dbReference type="ARBA" id="ARBA00023015"/>
    </source>
</evidence>
<dbReference type="InterPro" id="IPR015946">
    <property type="entry name" value="KH_dom-like_a/b"/>
</dbReference>
<gene>
    <name evidence="12" type="primary">fttA</name>
    <name evidence="15" type="ORF">ASUL_04756</name>
</gene>
<organism evidence="15 16">
    <name type="scientific">Candidatus Aramenus sulfurataquae</name>
    <dbReference type="NCBI Taxonomy" id="1326980"/>
    <lineage>
        <taxon>Archaea</taxon>
        <taxon>Thermoproteota</taxon>
        <taxon>Thermoprotei</taxon>
        <taxon>Sulfolobales</taxon>
        <taxon>Sulfolobaceae</taxon>
        <taxon>Candidatus Aramenus</taxon>
    </lineage>
</organism>
<protein>
    <recommendedName>
        <fullName evidence="12">Transcription termination factor FttA</fullName>
        <ecNumber evidence="12">3.1.-.-</ecNumber>
    </recommendedName>
</protein>
<keyword evidence="2 12" id="KW-0540">Nuclease</keyword>
<feature type="domain" description="Beta-Casp" evidence="14">
    <location>
        <begin position="432"/>
        <end position="554"/>
    </location>
</feature>
<evidence type="ECO:0000313" key="16">
    <source>
        <dbReference type="Proteomes" id="UP000054284"/>
    </source>
</evidence>
<feature type="binding site" evidence="12">
    <location>
        <position position="612"/>
    </location>
    <ligand>
        <name>Zn(2+)</name>
        <dbReference type="ChEBI" id="CHEBI:29105"/>
        <label>2</label>
    </ligand>
</feature>
<dbReference type="InterPro" id="IPR033769">
    <property type="entry name" value="TffA_KH"/>
</dbReference>
<dbReference type="GO" id="GO:0004521">
    <property type="term" value="F:RNA endonuclease activity"/>
    <property type="evidence" value="ECO:0007669"/>
    <property type="project" value="UniProtKB-UniRule"/>
</dbReference>
<dbReference type="SMART" id="SM00849">
    <property type="entry name" value="Lactamase_B"/>
    <property type="match status" value="1"/>
</dbReference>
<keyword evidence="16" id="KW-1185">Reference proteome</keyword>
<evidence type="ECO:0000256" key="8">
    <source>
        <dbReference type="ARBA" id="ARBA00022884"/>
    </source>
</evidence>
<evidence type="ECO:0000259" key="14">
    <source>
        <dbReference type="SMART" id="SM01027"/>
    </source>
</evidence>
<keyword evidence="4 12" id="KW-0255">Endonuclease</keyword>
<feature type="domain" description="Metallo-beta-lactamase" evidence="13">
    <location>
        <begin position="205"/>
        <end position="416"/>
    </location>
</feature>
<evidence type="ECO:0000256" key="10">
    <source>
        <dbReference type="ARBA" id="ARBA00023125"/>
    </source>
</evidence>
<dbReference type="SMART" id="SM01027">
    <property type="entry name" value="Beta-Casp"/>
    <property type="match status" value="1"/>
</dbReference>
<comment type="caution">
    <text evidence="15">The sequence shown here is derived from an EMBL/GenBank/DDBJ whole genome shotgun (WGS) entry which is preliminary data.</text>
</comment>
<keyword evidence="7 12" id="KW-0269">Exonuclease</keyword>
<evidence type="ECO:0000313" key="15">
    <source>
        <dbReference type="EMBL" id="EWG07274.1"/>
    </source>
</evidence>
<comment type="subunit">
    <text evidence="12">Homodimer. Interacts with RNA polymerase (RNAP), interacts with the Spt4-Spt5 complex.</text>
</comment>
<dbReference type="PATRIC" id="fig|1326980.6.peg.945"/>
<reference evidence="15 16" key="1">
    <citation type="journal article" date="2014" name="Genome Announc.">
        <title>Draft Genome Sequence of the Sulfolobales Archaeon AZ1, Obtained through Metagenomic Analysis of a Mexican Hot Spring.</title>
        <authorList>
            <person name="Servin-Garciduenas L.E."/>
            <person name="Martinez-Romero E."/>
        </authorList>
    </citation>
    <scope>NUCLEOTIDE SEQUENCE [LARGE SCALE GENOMIC DNA]</scope>
    <source>
        <strain evidence="15">AZ1-illumnia</strain>
    </source>
</reference>
<evidence type="ECO:0000256" key="3">
    <source>
        <dbReference type="ARBA" id="ARBA00022723"/>
    </source>
</evidence>
<dbReference type="Proteomes" id="UP000054284">
    <property type="component" value="Unassembled WGS sequence"/>
</dbReference>
<dbReference type="SUPFAM" id="SSF56281">
    <property type="entry name" value="Metallo-hydrolase/oxidoreductase"/>
    <property type="match status" value="1"/>
</dbReference>
<evidence type="ECO:0000256" key="5">
    <source>
        <dbReference type="ARBA" id="ARBA00022801"/>
    </source>
</evidence>
<feature type="binding site" evidence="12">
    <location>
        <position position="260"/>
    </location>
    <ligand>
        <name>Zn(2+)</name>
        <dbReference type="ChEBI" id="CHEBI:29105"/>
        <label>2</label>
    </ligand>
</feature>
<dbReference type="NCBIfam" id="TIGR03675">
    <property type="entry name" value="arCOG00543"/>
    <property type="match status" value="1"/>
</dbReference>
<dbReference type="Gene3D" id="3.60.15.10">
    <property type="entry name" value="Ribonuclease Z/Hydroxyacylglutathione hydrolase-like"/>
    <property type="match status" value="1"/>
</dbReference>
<evidence type="ECO:0000259" key="13">
    <source>
        <dbReference type="SMART" id="SM00849"/>
    </source>
</evidence>
<dbReference type="CDD" id="cd22532">
    <property type="entry name" value="KH-II_CPSF_arch_rpt1"/>
    <property type="match status" value="1"/>
</dbReference>
<dbReference type="GO" id="GO:0006353">
    <property type="term" value="P:DNA-templated transcription termination"/>
    <property type="evidence" value="ECO:0007669"/>
    <property type="project" value="UniProtKB-UniRule"/>
</dbReference>
<dbReference type="InterPro" id="IPR022712">
    <property type="entry name" value="Beta_Casp"/>
</dbReference>
<dbReference type="Pfam" id="PF10996">
    <property type="entry name" value="Beta-Casp"/>
    <property type="match status" value="1"/>
</dbReference>
<dbReference type="EMBL" id="ASRH01000004">
    <property type="protein sequence ID" value="EWG07274.1"/>
    <property type="molecule type" value="Genomic_DNA"/>
</dbReference>
<keyword evidence="5 12" id="KW-0378">Hydrolase</keyword>
<evidence type="ECO:0000256" key="6">
    <source>
        <dbReference type="ARBA" id="ARBA00022833"/>
    </source>
</evidence>
<proteinExistence type="inferred from homology"/>
<evidence type="ECO:0000256" key="11">
    <source>
        <dbReference type="ARBA" id="ARBA00023163"/>
    </source>
</evidence>
<dbReference type="EC" id="3.1.-.-" evidence="12"/>
<dbReference type="InterPro" id="IPR019975">
    <property type="entry name" value="aCPSF1"/>
</dbReference>
<feature type="region of interest" description="KHb" evidence="12">
    <location>
        <begin position="84"/>
        <end position="151"/>
    </location>
</feature>
<evidence type="ECO:0000256" key="7">
    <source>
        <dbReference type="ARBA" id="ARBA00022839"/>
    </source>
</evidence>
<dbReference type="GO" id="GO:0003723">
    <property type="term" value="F:RNA binding"/>
    <property type="evidence" value="ECO:0007669"/>
    <property type="project" value="UniProtKB-UniRule"/>
</dbReference>
<evidence type="ECO:0000256" key="12">
    <source>
        <dbReference type="HAMAP-Rule" id="MF_00870"/>
    </source>
</evidence>
<dbReference type="Pfam" id="PF07521">
    <property type="entry name" value="RMMBL"/>
    <property type="match status" value="1"/>
</dbReference>
<keyword evidence="8 12" id="KW-0694">RNA-binding</keyword>
<feature type="binding site" evidence="12">
    <location>
        <position position="365"/>
    </location>
    <ligand>
        <name>Zn(2+)</name>
        <dbReference type="ChEBI" id="CHEBI:29105"/>
        <label>2</label>
    </ligand>
</feature>
<dbReference type="Pfam" id="PF17214">
    <property type="entry name" value="KH_TffA"/>
    <property type="match status" value="1"/>
</dbReference>
<keyword evidence="10 12" id="KW-0238">DNA-binding</keyword>
<keyword evidence="6 12" id="KW-0862">Zinc</keyword>
<accession>W7L6M0</accession>
<dbReference type="InterPro" id="IPR050698">
    <property type="entry name" value="MBL"/>
</dbReference>
<comment type="cofactor">
    <cofactor evidence="12">
        <name>Zn(2+)</name>
        <dbReference type="ChEBI" id="CHEBI:29105"/>
    </cofactor>
    <text evidence="12">Binds 2 Zn(2+) ions, which are required for nuclease activity.</text>
</comment>
<keyword evidence="9 12" id="KW-0805">Transcription regulation</keyword>
<feature type="binding site" evidence="12">
    <location>
        <position position="255"/>
    </location>
    <ligand>
        <name>Zn(2+)</name>
        <dbReference type="ChEBI" id="CHEBI:29105"/>
        <label>1</label>
    </ligand>
</feature>